<dbReference type="FunFam" id="3.30.160.20:FF:000055">
    <property type="entry name" value="Ribosomal protein S24/S35"/>
    <property type="match status" value="1"/>
</dbReference>
<gene>
    <name evidence="3" type="ORF">FRX31_018167</name>
</gene>
<dbReference type="InterPro" id="IPR039848">
    <property type="entry name" value="Ribosomal_mS35_mt"/>
</dbReference>
<dbReference type="PANTHER" id="PTHR13490:SF0">
    <property type="entry name" value="SMALL RIBOSOMAL SUBUNIT PROTEIN MS35"/>
    <property type="match status" value="1"/>
</dbReference>
<name>A0A7J6W4D3_THATH</name>
<keyword evidence="4" id="KW-1185">Reference proteome</keyword>
<dbReference type="InterPro" id="IPR019349">
    <property type="entry name" value="Ribosomal_mS35_mit"/>
</dbReference>
<dbReference type="Gene3D" id="3.30.160.20">
    <property type="match status" value="1"/>
</dbReference>
<dbReference type="InterPro" id="IPR026960">
    <property type="entry name" value="RVT-Znf"/>
</dbReference>
<feature type="domain" description="Small ribosomal subunit protein mS35 mitochondrial conserved" evidence="1">
    <location>
        <begin position="388"/>
        <end position="468"/>
    </location>
</feature>
<accession>A0A7J6W4D3</accession>
<protein>
    <submittedName>
        <fullName evidence="3">Ribosomal protein S24/S35</fullName>
    </submittedName>
</protein>
<feature type="domain" description="Reverse transcriptase zinc-binding" evidence="2">
    <location>
        <begin position="2"/>
        <end position="58"/>
    </location>
</feature>
<sequence length="499" mass="58093">MFLLKPTYEVPREDGHKQQWWKQLWGPQNIPKHAFITWMTWQAALTTLDKLVDWRYYLTQTAAYATILSMALMPVMPVMLDSPSITKPDMSHEVPICNLESRLWRCHCEGNRDCKKTTADLLANRGCIGLFATGNGELFSEGYKQNVSDDFEDVTNEDFDRMVTNYGDILVDKEEAASDIMKAILKRRISKKHEQTDDEFMDELRDEDEEEFMDIDDTDGEIESDFEELCKTDDEIEDLYNARQHVEQKMMKDEFFNMSDTKWDDMIREGVENGHLMDTKECEEILEDMMSWDKLLPDEIKEKVEAKYNELGDMCERGEIEPEAAYELFKEFEDEMVLECQKITAAEQPPMEDVTGVPDKKKDLDDPPGEGPILRWQSRVVFCPGGDAWHPKNRKVKLSVTVKELGLTKPAFRRLRALVGKRYHPGKDELTITSERFEHREENRKDCLRTLFALIEEAAKAKKFVEDTQASHSKDRLKANPAFMEKLRAKTMKMKANKN</sequence>
<keyword evidence="3" id="KW-0689">Ribosomal protein</keyword>
<keyword evidence="3" id="KW-0687">Ribonucleoprotein</keyword>
<evidence type="ECO:0000313" key="4">
    <source>
        <dbReference type="Proteomes" id="UP000554482"/>
    </source>
</evidence>
<dbReference type="Pfam" id="PF10213">
    <property type="entry name" value="MRP-S28"/>
    <property type="match status" value="1"/>
</dbReference>
<dbReference type="AlphaFoldDB" id="A0A7J6W4D3"/>
<dbReference type="PANTHER" id="PTHR13490">
    <property type="entry name" value="MITOCHONDRIAL 28S RIBOSOMAL PROTEIN S28"/>
    <property type="match status" value="1"/>
</dbReference>
<evidence type="ECO:0000259" key="1">
    <source>
        <dbReference type="Pfam" id="PF10213"/>
    </source>
</evidence>
<dbReference type="OrthoDB" id="283424at2759"/>
<dbReference type="GO" id="GO:0005763">
    <property type="term" value="C:mitochondrial small ribosomal subunit"/>
    <property type="evidence" value="ECO:0007669"/>
    <property type="project" value="TreeGrafter"/>
</dbReference>
<dbReference type="GO" id="GO:0003735">
    <property type="term" value="F:structural constituent of ribosome"/>
    <property type="evidence" value="ECO:0007669"/>
    <property type="project" value="InterPro"/>
</dbReference>
<dbReference type="Pfam" id="PF13966">
    <property type="entry name" value="zf-RVT"/>
    <property type="match status" value="1"/>
</dbReference>
<evidence type="ECO:0000313" key="3">
    <source>
        <dbReference type="EMBL" id="KAF5192244.1"/>
    </source>
</evidence>
<dbReference type="GO" id="GO:0032543">
    <property type="term" value="P:mitochondrial translation"/>
    <property type="evidence" value="ECO:0007669"/>
    <property type="project" value="InterPro"/>
</dbReference>
<dbReference type="Proteomes" id="UP000554482">
    <property type="component" value="Unassembled WGS sequence"/>
</dbReference>
<organism evidence="3 4">
    <name type="scientific">Thalictrum thalictroides</name>
    <name type="common">Rue-anemone</name>
    <name type="synonym">Anemone thalictroides</name>
    <dbReference type="NCBI Taxonomy" id="46969"/>
    <lineage>
        <taxon>Eukaryota</taxon>
        <taxon>Viridiplantae</taxon>
        <taxon>Streptophyta</taxon>
        <taxon>Embryophyta</taxon>
        <taxon>Tracheophyta</taxon>
        <taxon>Spermatophyta</taxon>
        <taxon>Magnoliopsida</taxon>
        <taxon>Ranunculales</taxon>
        <taxon>Ranunculaceae</taxon>
        <taxon>Thalictroideae</taxon>
        <taxon>Thalictrum</taxon>
    </lineage>
</organism>
<dbReference type="EMBL" id="JABWDY010021664">
    <property type="protein sequence ID" value="KAF5192244.1"/>
    <property type="molecule type" value="Genomic_DNA"/>
</dbReference>
<comment type="caution">
    <text evidence="3">The sequence shown here is derived from an EMBL/GenBank/DDBJ whole genome shotgun (WGS) entry which is preliminary data.</text>
</comment>
<evidence type="ECO:0000259" key="2">
    <source>
        <dbReference type="Pfam" id="PF13966"/>
    </source>
</evidence>
<proteinExistence type="predicted"/>
<reference evidence="3 4" key="1">
    <citation type="submission" date="2020-06" db="EMBL/GenBank/DDBJ databases">
        <title>Transcriptomic and genomic resources for Thalictrum thalictroides and T. hernandezii: Facilitating candidate gene discovery in an emerging model plant lineage.</title>
        <authorList>
            <person name="Arias T."/>
            <person name="Riano-Pachon D.M."/>
            <person name="Di Stilio V.S."/>
        </authorList>
    </citation>
    <scope>NUCLEOTIDE SEQUENCE [LARGE SCALE GENOMIC DNA]</scope>
    <source>
        <strain evidence="4">cv. WT478/WT964</strain>
        <tissue evidence="3">Leaves</tissue>
    </source>
</reference>